<dbReference type="EMBL" id="UINC01043097">
    <property type="protein sequence ID" value="SVB46647.1"/>
    <property type="molecule type" value="Genomic_DNA"/>
</dbReference>
<dbReference type="AlphaFoldDB" id="A0A382E9V3"/>
<evidence type="ECO:0000313" key="1">
    <source>
        <dbReference type="EMBL" id="SVB46647.1"/>
    </source>
</evidence>
<gene>
    <name evidence="1" type="ORF">METZ01_LOCUS199501</name>
</gene>
<dbReference type="Pfam" id="PF06347">
    <property type="entry name" value="SH3_4"/>
    <property type="match status" value="2"/>
</dbReference>
<reference evidence="1" key="1">
    <citation type="submission" date="2018-05" db="EMBL/GenBank/DDBJ databases">
        <authorList>
            <person name="Lanie J.A."/>
            <person name="Ng W.-L."/>
            <person name="Kazmierczak K.M."/>
            <person name="Andrzejewski T.M."/>
            <person name="Davidsen T.M."/>
            <person name="Wayne K.J."/>
            <person name="Tettelin H."/>
            <person name="Glass J.I."/>
            <person name="Rusch D."/>
            <person name="Podicherti R."/>
            <person name="Tsui H.-C.T."/>
            <person name="Winkler M.E."/>
        </authorList>
    </citation>
    <scope>NUCLEOTIDE SEQUENCE</scope>
</reference>
<organism evidence="1">
    <name type="scientific">marine metagenome</name>
    <dbReference type="NCBI Taxonomy" id="408172"/>
    <lineage>
        <taxon>unclassified sequences</taxon>
        <taxon>metagenomes</taxon>
        <taxon>ecological metagenomes</taxon>
    </lineage>
</organism>
<accession>A0A382E9V3</accession>
<name>A0A382E9V3_9ZZZZ</name>
<proteinExistence type="predicted"/>
<evidence type="ECO:0008006" key="2">
    <source>
        <dbReference type="Google" id="ProtNLM"/>
    </source>
</evidence>
<sequence length="162" mass="19040">MLIHVPTSSKTIKFFLFSFFLFFTLVVFLFQQETAEALCVKDKKANLRSGPGKHNEKLWTVLKYMPFRQVGREGKWLRVKDLDGDIYWIYKTITTKAYMCAVIKNNKTNLRQGPGTKFPQVEWSPIDKYFSMKVLKIKGSWVHVEDSTGDRAWVHRSLVWIQ</sequence>
<dbReference type="Gene3D" id="2.30.30.40">
    <property type="entry name" value="SH3 Domains"/>
    <property type="match status" value="2"/>
</dbReference>
<dbReference type="InterPro" id="IPR010466">
    <property type="entry name" value="DUF1058"/>
</dbReference>
<protein>
    <recommendedName>
        <fullName evidence="2">SH3b domain-containing protein</fullName>
    </recommendedName>
</protein>